<gene>
    <name evidence="2" type="ORF">GCM10009559_36890</name>
</gene>
<evidence type="ECO:0000313" key="3">
    <source>
        <dbReference type="Proteomes" id="UP001499967"/>
    </source>
</evidence>
<evidence type="ECO:0000313" key="2">
    <source>
        <dbReference type="EMBL" id="GAA0941374.1"/>
    </source>
</evidence>
<keyword evidence="3" id="KW-1185">Reference proteome</keyword>
<accession>A0ABN1QES8</accession>
<protein>
    <submittedName>
        <fullName evidence="2">ABC transporter substrate-binding protein</fullName>
    </submittedName>
</protein>
<dbReference type="PROSITE" id="PS51257">
    <property type="entry name" value="PROKAR_LIPOPROTEIN"/>
    <property type="match status" value="1"/>
</dbReference>
<dbReference type="Pfam" id="PF13416">
    <property type="entry name" value="SBP_bac_8"/>
    <property type="match status" value="1"/>
</dbReference>
<dbReference type="EMBL" id="BAAAHP010000103">
    <property type="protein sequence ID" value="GAA0941374.1"/>
    <property type="molecule type" value="Genomic_DNA"/>
</dbReference>
<dbReference type="Gene3D" id="3.40.190.10">
    <property type="entry name" value="Periplasmic binding protein-like II"/>
    <property type="match status" value="2"/>
</dbReference>
<comment type="caution">
    <text evidence="2">The sequence shown here is derived from an EMBL/GenBank/DDBJ whole genome shotgun (WGS) entry which is preliminary data.</text>
</comment>
<dbReference type="PANTHER" id="PTHR43649">
    <property type="entry name" value="ARABINOSE-BINDING PROTEIN-RELATED"/>
    <property type="match status" value="1"/>
</dbReference>
<dbReference type="InterPro" id="IPR050490">
    <property type="entry name" value="Bact_solute-bd_prot1"/>
</dbReference>
<dbReference type="RefSeq" id="WP_343942688.1">
    <property type="nucleotide sequence ID" value="NZ_BAAAHP010000103.1"/>
</dbReference>
<proteinExistence type="predicted"/>
<dbReference type="Proteomes" id="UP001499967">
    <property type="component" value="Unassembled WGS sequence"/>
</dbReference>
<feature type="chain" id="PRO_5045272375" evidence="1">
    <location>
        <begin position="26"/>
        <end position="442"/>
    </location>
</feature>
<keyword evidence="1" id="KW-0732">Signal</keyword>
<evidence type="ECO:0000256" key="1">
    <source>
        <dbReference type="SAM" id="SignalP"/>
    </source>
</evidence>
<dbReference type="PANTHER" id="PTHR43649:SF11">
    <property type="entry name" value="ABC TRANSPORTER SUBSTRATE-BINDING PROTEIN YESO-RELATED"/>
    <property type="match status" value="1"/>
</dbReference>
<dbReference type="InterPro" id="IPR006059">
    <property type="entry name" value="SBP"/>
</dbReference>
<sequence>MAIFGSRSVRALLAGAAAVTVLATAACGGGSRASDQEAGGPPEREEPVQLEVTWWGGPARAEITQKVLDLYTQKHPNVTFTTQWQGYSGYYDKVNTTAAGRNAADIIQIDNRVLREYANKELIAPLDAWVGGTLQVDGIDPKLLDTGKVDGTLYAVPLAANTGSFVVDKTVVEPLGLLPPETGWASWEEFGSWAAQVNQATGGAPWAFRDESSTMGAFEFWLRQRGKELYNGQAPGFTVEDVTQWFEMWAGFRQSGAASPAEVAQPANGGDISKNTVITQQTAGTFSYDNQLTEIAKGTDHELVLMPLPGPQTGAYARPSQFFTAYAQGDNVATAVDVINFFVSDPEAGAILGTERGLPPSKQVRDTISPAFDEQLKYVLEFDERVTAQAGPTPPVPAQGDSQITRLLTAASENVGFGRQSPADAAAEFVAQVTGELERAAS</sequence>
<name>A0ABN1QES8_9PSEU</name>
<reference evidence="2 3" key="1">
    <citation type="journal article" date="2019" name="Int. J. Syst. Evol. Microbiol.">
        <title>The Global Catalogue of Microorganisms (GCM) 10K type strain sequencing project: providing services to taxonomists for standard genome sequencing and annotation.</title>
        <authorList>
            <consortium name="The Broad Institute Genomics Platform"/>
            <consortium name="The Broad Institute Genome Sequencing Center for Infectious Disease"/>
            <person name="Wu L."/>
            <person name="Ma J."/>
        </authorList>
    </citation>
    <scope>NUCLEOTIDE SEQUENCE [LARGE SCALE GENOMIC DNA]</scope>
    <source>
        <strain evidence="2 3">JCM 11117</strain>
    </source>
</reference>
<feature type="signal peptide" evidence="1">
    <location>
        <begin position="1"/>
        <end position="25"/>
    </location>
</feature>
<dbReference type="SUPFAM" id="SSF53850">
    <property type="entry name" value="Periplasmic binding protein-like II"/>
    <property type="match status" value="1"/>
</dbReference>
<organism evidence="2 3">
    <name type="scientific">Pseudonocardia zijingensis</name>
    <dbReference type="NCBI Taxonomy" id="153376"/>
    <lineage>
        <taxon>Bacteria</taxon>
        <taxon>Bacillati</taxon>
        <taxon>Actinomycetota</taxon>
        <taxon>Actinomycetes</taxon>
        <taxon>Pseudonocardiales</taxon>
        <taxon>Pseudonocardiaceae</taxon>
        <taxon>Pseudonocardia</taxon>
    </lineage>
</organism>